<evidence type="ECO:0000313" key="6">
    <source>
        <dbReference type="Proteomes" id="UP000019118"/>
    </source>
</evidence>
<reference evidence="5" key="3">
    <citation type="submission" date="2024-08" db="UniProtKB">
        <authorList>
            <consortium name="EnsemblMetazoa"/>
        </authorList>
    </citation>
    <scope>IDENTIFICATION</scope>
</reference>
<dbReference type="Pfam" id="PF01395">
    <property type="entry name" value="PBP_GOBP"/>
    <property type="match status" value="1"/>
</dbReference>
<dbReference type="OMA" id="ACSYKKQ"/>
<dbReference type="InterPro" id="IPR006170">
    <property type="entry name" value="PBP/GOBP"/>
</dbReference>
<dbReference type="OrthoDB" id="8194670at2759"/>
<dbReference type="SUPFAM" id="SSF47565">
    <property type="entry name" value="Insect pheromone/odorant-binding proteins"/>
    <property type="match status" value="1"/>
</dbReference>
<name>M4VR77_DENPD</name>
<dbReference type="EnsemblMetazoa" id="XM_019913381.1">
    <property type="protein sequence ID" value="XP_019768940.1"/>
    <property type="gene ID" value="LOC109543588"/>
</dbReference>
<keyword evidence="6" id="KW-1185">Reference proteome</keyword>
<dbReference type="HOGENOM" id="CLU_1898895_0_0_1"/>
<reference evidence="6 7" key="2">
    <citation type="journal article" date="2013" name="Genome Biol.">
        <title>Draft genome of the mountain pine beetle, Dendroctonus ponderosae Hopkins, a major forest pest.</title>
        <authorList>
            <person name="Keeling C.I."/>
            <person name="Yuen M.M."/>
            <person name="Liao N.Y."/>
            <person name="Docking T.R."/>
            <person name="Chan S.K."/>
            <person name="Taylor G.A."/>
            <person name="Palmquist D.L."/>
            <person name="Jackman S.D."/>
            <person name="Nguyen A."/>
            <person name="Li M."/>
            <person name="Henderson H."/>
            <person name="Janes J.K."/>
            <person name="Zhao Y."/>
            <person name="Pandoh P."/>
            <person name="Moore R."/>
            <person name="Sperling F.A."/>
            <person name="Huber D.P."/>
            <person name="Birol I."/>
            <person name="Jones S.J."/>
            <person name="Bohlmann J."/>
        </authorList>
    </citation>
    <scope>NUCLEOTIDE SEQUENCE</scope>
</reference>
<dbReference type="InterPro" id="IPR036728">
    <property type="entry name" value="PBP_GOBP_sf"/>
</dbReference>
<organism evidence="2">
    <name type="scientific">Dendroctonus ponderosae</name>
    <name type="common">Mountain pine beetle</name>
    <dbReference type="NCBI Taxonomy" id="77166"/>
    <lineage>
        <taxon>Eukaryota</taxon>
        <taxon>Metazoa</taxon>
        <taxon>Ecdysozoa</taxon>
        <taxon>Arthropoda</taxon>
        <taxon>Hexapoda</taxon>
        <taxon>Insecta</taxon>
        <taxon>Pterygota</taxon>
        <taxon>Neoptera</taxon>
        <taxon>Endopterygota</taxon>
        <taxon>Coleoptera</taxon>
        <taxon>Polyphaga</taxon>
        <taxon>Cucujiformia</taxon>
        <taxon>Curculionidae</taxon>
        <taxon>Scolytinae</taxon>
        <taxon>Dendroctonus</taxon>
    </lineage>
</organism>
<evidence type="ECO:0000313" key="2">
    <source>
        <dbReference type="EMBL" id="AGI05179.1"/>
    </source>
</evidence>
<evidence type="ECO:0000256" key="1">
    <source>
        <dbReference type="SAM" id="SignalP"/>
    </source>
</evidence>
<protein>
    <submittedName>
        <fullName evidence="2">Odorant-binding protein 26</fullName>
    </submittedName>
</protein>
<evidence type="ECO:0000313" key="3">
    <source>
        <dbReference type="EMBL" id="ENN72068.1"/>
    </source>
</evidence>
<gene>
    <name evidence="2" type="primary">OBP26</name>
    <name evidence="4" type="ORF">D910_03111</name>
    <name evidence="3" type="ORF">YQE_11354</name>
</gene>
<evidence type="ECO:0000313" key="7">
    <source>
        <dbReference type="Proteomes" id="UP000030742"/>
    </source>
</evidence>
<dbReference type="EMBL" id="KB631740">
    <property type="protein sequence ID" value="ERL85696.1"/>
    <property type="molecule type" value="Genomic_DNA"/>
</dbReference>
<dbReference type="EMBL" id="KB741247">
    <property type="protein sequence ID" value="ENN72068.1"/>
    <property type="molecule type" value="Genomic_DNA"/>
</dbReference>
<keyword evidence="1" id="KW-0732">Signal</keyword>
<dbReference type="GeneID" id="109543588"/>
<dbReference type="CDD" id="cd23992">
    <property type="entry name" value="PBP_GOBP"/>
    <property type="match status" value="1"/>
</dbReference>
<dbReference type="Gene3D" id="1.10.238.20">
    <property type="entry name" value="Pheromone/general odorant binding protein domain"/>
    <property type="match status" value="1"/>
</dbReference>
<sequence length="156" mass="17858">MAKTTIVLCLMGIFCMRSVQPNPVRTHKLLSKSELHEIATSCLEEVQLSGSIVYNILKTEIFPRDNNKYRDFLACSYKKQGFLSEDGTKLLYDNLFHFISHFYGPTEVQALKHCNLIRREDPGFLCFDTMKCIIDALKQLEFDANADIGIETNQVV</sequence>
<reference evidence="2" key="1">
    <citation type="journal article" date="2013" name="BMC Genomics">
        <title>Antennal transcriptome analysis of the chemosensory gene families in the tree killing bark beetles, Ips typographus and Dendroctonus ponderosae (Coleoptera: Curculionidae: Scolytinae).</title>
        <authorList>
            <person name="Andersson M.N."/>
            <person name="Grosse-Wilde E."/>
            <person name="Keeling C.I."/>
            <person name="Bengtsson J.M."/>
            <person name="Yuen M.M."/>
            <person name="Li M."/>
            <person name="Hillbur Y."/>
            <person name="Bohlmann J."/>
            <person name="Hansson B.S."/>
            <person name="Schlyter F."/>
        </authorList>
    </citation>
    <scope>NUCLEOTIDE SEQUENCE</scope>
</reference>
<evidence type="ECO:0000313" key="4">
    <source>
        <dbReference type="EMBL" id="ERL85696.1"/>
    </source>
</evidence>
<accession>M4VR77</accession>
<dbReference type="AlphaFoldDB" id="M4VR77"/>
<dbReference type="Proteomes" id="UP000019118">
    <property type="component" value="Unassembled WGS sequence"/>
</dbReference>
<feature type="signal peptide" evidence="1">
    <location>
        <begin position="1"/>
        <end position="21"/>
    </location>
</feature>
<dbReference type="GO" id="GO:0005549">
    <property type="term" value="F:odorant binding"/>
    <property type="evidence" value="ECO:0007669"/>
    <property type="project" value="InterPro"/>
</dbReference>
<feature type="chain" id="PRO_5010971233" evidence="1">
    <location>
        <begin position="22"/>
        <end position="156"/>
    </location>
</feature>
<dbReference type="Proteomes" id="UP000030742">
    <property type="component" value="Unassembled WGS sequence"/>
</dbReference>
<dbReference type="KEGG" id="dpa:109543588"/>
<evidence type="ECO:0000313" key="5">
    <source>
        <dbReference type="EnsemblMetazoa" id="XP_019768940.1"/>
    </source>
</evidence>
<proteinExistence type="evidence at transcript level"/>
<dbReference type="EMBL" id="KC113431">
    <property type="protein sequence ID" value="AGI05179.1"/>
    <property type="molecule type" value="mRNA"/>
</dbReference>